<dbReference type="Proteomes" id="UP000500767">
    <property type="component" value="Chromosome"/>
</dbReference>
<feature type="compositionally biased region" description="Basic residues" evidence="3">
    <location>
        <begin position="439"/>
        <end position="449"/>
    </location>
</feature>
<feature type="region of interest" description="Disordered" evidence="3">
    <location>
        <begin position="414"/>
        <end position="449"/>
    </location>
</feature>
<dbReference type="GO" id="GO:0005829">
    <property type="term" value="C:cytosol"/>
    <property type="evidence" value="ECO:0007669"/>
    <property type="project" value="TreeGrafter"/>
</dbReference>
<sequence>MSDNVPQPEHGKQQASGEGNSDGTTKPARHDRPVLIAYAADSATEAALREGLSETLGDTLEIRRGGIRTATAALRRIATPRTLIIDVGGEAQPLSALSELADVLEPDVQVLVVGDRGDLDFYRQITRGLGSVDYLPKPLTRDMVLRHFAPLVSGQNTASRSTQAARFLAVTGVRGGAGATTIAAYLAWHFAVDRRQHTALLDTDLHRGNAAMLLGVRVTGGLRTAMETPERVDELFIERTAQILDTNVAANRLSVLASEERLTEPLFYEPGAAAKLIGMMQRRYTVIVGDVPLQQEPHMLDFMKLAHRRIFVMEPTLVSIRDTLRMLALPSGPMQSERPIIVLNRIGQLGGLTRRQVEEGLGIVPEVTIPDMPKQLGPAATLGLPEAALRGKFRDAILELAKYAAFERLLDSPGTQTDMFKRRRADQPPEARPGGGRPGRGRLRLGARG</sequence>
<proteinExistence type="predicted"/>
<dbReference type="SUPFAM" id="SSF52540">
    <property type="entry name" value="P-loop containing nucleoside triphosphate hydrolases"/>
    <property type="match status" value="1"/>
</dbReference>
<gene>
    <name evidence="4" type="ORF">HN018_02245</name>
</gene>
<organism evidence="4 5">
    <name type="scientific">Lichenicola cladoniae</name>
    <dbReference type="NCBI Taxonomy" id="1484109"/>
    <lineage>
        <taxon>Bacteria</taxon>
        <taxon>Pseudomonadati</taxon>
        <taxon>Pseudomonadota</taxon>
        <taxon>Alphaproteobacteria</taxon>
        <taxon>Acetobacterales</taxon>
        <taxon>Acetobacteraceae</taxon>
        <taxon>Lichenicola</taxon>
    </lineage>
</organism>
<dbReference type="EMBL" id="CP053708">
    <property type="protein sequence ID" value="QKE89026.1"/>
    <property type="molecule type" value="Genomic_DNA"/>
</dbReference>
<dbReference type="PANTHER" id="PTHR43384:SF6">
    <property type="entry name" value="SEPTUM SITE-DETERMINING PROTEIN MIND HOMOLOG, CHLOROPLASTIC"/>
    <property type="match status" value="1"/>
</dbReference>
<name>A0A6M8HK24_9PROT</name>
<evidence type="ECO:0008006" key="6">
    <source>
        <dbReference type="Google" id="ProtNLM"/>
    </source>
</evidence>
<evidence type="ECO:0000256" key="3">
    <source>
        <dbReference type="SAM" id="MobiDB-lite"/>
    </source>
</evidence>
<dbReference type="RefSeq" id="WP_171836753.1">
    <property type="nucleotide sequence ID" value="NZ_CP053708.1"/>
</dbReference>
<accession>A0A6M8HK24</accession>
<evidence type="ECO:0000256" key="1">
    <source>
        <dbReference type="ARBA" id="ARBA00022741"/>
    </source>
</evidence>
<keyword evidence="2" id="KW-0067">ATP-binding</keyword>
<feature type="compositionally biased region" description="Polar residues" evidence="3">
    <location>
        <begin position="13"/>
        <end position="24"/>
    </location>
</feature>
<dbReference type="PANTHER" id="PTHR43384">
    <property type="entry name" value="SEPTUM SITE-DETERMINING PROTEIN MIND HOMOLOG, CHLOROPLASTIC-RELATED"/>
    <property type="match status" value="1"/>
</dbReference>
<dbReference type="InterPro" id="IPR027417">
    <property type="entry name" value="P-loop_NTPase"/>
</dbReference>
<protein>
    <recommendedName>
        <fullName evidence="6">Pilus assembly protein CpaE</fullName>
    </recommendedName>
</protein>
<evidence type="ECO:0000313" key="4">
    <source>
        <dbReference type="EMBL" id="QKE89026.1"/>
    </source>
</evidence>
<keyword evidence="5" id="KW-1185">Reference proteome</keyword>
<dbReference type="GO" id="GO:0005524">
    <property type="term" value="F:ATP binding"/>
    <property type="evidence" value="ECO:0007669"/>
    <property type="project" value="UniProtKB-KW"/>
</dbReference>
<dbReference type="GO" id="GO:0051782">
    <property type="term" value="P:negative regulation of cell division"/>
    <property type="evidence" value="ECO:0007669"/>
    <property type="project" value="TreeGrafter"/>
</dbReference>
<dbReference type="AlphaFoldDB" id="A0A6M8HK24"/>
<dbReference type="Gene3D" id="3.40.50.300">
    <property type="entry name" value="P-loop containing nucleotide triphosphate hydrolases"/>
    <property type="match status" value="1"/>
</dbReference>
<keyword evidence="1" id="KW-0547">Nucleotide-binding</keyword>
<reference evidence="4 5" key="1">
    <citation type="journal article" date="2014" name="World J. Microbiol. Biotechnol.">
        <title>Biodiversity and physiological characteristics of Antarctic and Arctic lichens-associated bacteria.</title>
        <authorList>
            <person name="Lee Y.M."/>
            <person name="Kim E.H."/>
            <person name="Lee H.K."/>
            <person name="Hong S.G."/>
        </authorList>
    </citation>
    <scope>NUCLEOTIDE SEQUENCE [LARGE SCALE GENOMIC DNA]</scope>
    <source>
        <strain evidence="4 5">PAMC 26569</strain>
    </source>
</reference>
<dbReference type="InterPro" id="IPR050625">
    <property type="entry name" value="ParA/MinD_ATPase"/>
</dbReference>
<evidence type="ECO:0000256" key="2">
    <source>
        <dbReference type="ARBA" id="ARBA00022840"/>
    </source>
</evidence>
<dbReference type="GO" id="GO:0009898">
    <property type="term" value="C:cytoplasmic side of plasma membrane"/>
    <property type="evidence" value="ECO:0007669"/>
    <property type="project" value="TreeGrafter"/>
</dbReference>
<dbReference type="Gene3D" id="3.40.50.2300">
    <property type="match status" value="1"/>
</dbReference>
<feature type="region of interest" description="Disordered" evidence="3">
    <location>
        <begin position="1"/>
        <end position="29"/>
    </location>
</feature>
<evidence type="ECO:0000313" key="5">
    <source>
        <dbReference type="Proteomes" id="UP000500767"/>
    </source>
</evidence>
<dbReference type="GO" id="GO:0016887">
    <property type="term" value="F:ATP hydrolysis activity"/>
    <property type="evidence" value="ECO:0007669"/>
    <property type="project" value="TreeGrafter"/>
</dbReference>
<dbReference type="KEGG" id="lck:HN018_02245"/>